<dbReference type="InterPro" id="IPR043561">
    <property type="entry name" value="LHW-like"/>
</dbReference>
<evidence type="ECO:0000313" key="2">
    <source>
        <dbReference type="Proteomes" id="UP000775213"/>
    </source>
</evidence>
<comment type="caution">
    <text evidence="1">The sequence shown here is derived from an EMBL/GenBank/DDBJ whole genome shotgun (WGS) entry which is preliminary data.</text>
</comment>
<name>A0AAV7H1A0_DENCH</name>
<sequence length="74" mass="8727">MLILTPHATQMQCRDYGLFLDTTQAFKRLKLTILEGTLQSMSTEQWAHFIVQVPIGFNRIDILWPLMQLLQFKF</sequence>
<dbReference type="Proteomes" id="UP000775213">
    <property type="component" value="Unassembled WGS sequence"/>
</dbReference>
<reference evidence="1 2" key="1">
    <citation type="journal article" date="2021" name="Hortic Res">
        <title>Chromosome-scale assembly of the Dendrobium chrysotoxum genome enhances the understanding of orchid evolution.</title>
        <authorList>
            <person name="Zhang Y."/>
            <person name="Zhang G.Q."/>
            <person name="Zhang D."/>
            <person name="Liu X.D."/>
            <person name="Xu X.Y."/>
            <person name="Sun W.H."/>
            <person name="Yu X."/>
            <person name="Zhu X."/>
            <person name="Wang Z.W."/>
            <person name="Zhao X."/>
            <person name="Zhong W.Y."/>
            <person name="Chen H."/>
            <person name="Yin W.L."/>
            <person name="Huang T."/>
            <person name="Niu S.C."/>
            <person name="Liu Z.J."/>
        </authorList>
    </citation>
    <scope>NUCLEOTIDE SEQUENCE [LARGE SCALE GENOMIC DNA]</scope>
    <source>
        <strain evidence="1">Lindl</strain>
    </source>
</reference>
<protein>
    <submittedName>
        <fullName evidence="1">Uncharacterized protein</fullName>
    </submittedName>
</protein>
<dbReference type="PANTHER" id="PTHR46196:SF3">
    <property type="entry name" value="TRANSCRIPTION FACTOR LHW-LIKE ISOFORM X1"/>
    <property type="match status" value="1"/>
</dbReference>
<proteinExistence type="predicted"/>
<accession>A0AAV7H1A0</accession>
<organism evidence="1 2">
    <name type="scientific">Dendrobium chrysotoxum</name>
    <name type="common">Orchid</name>
    <dbReference type="NCBI Taxonomy" id="161865"/>
    <lineage>
        <taxon>Eukaryota</taxon>
        <taxon>Viridiplantae</taxon>
        <taxon>Streptophyta</taxon>
        <taxon>Embryophyta</taxon>
        <taxon>Tracheophyta</taxon>
        <taxon>Spermatophyta</taxon>
        <taxon>Magnoliopsida</taxon>
        <taxon>Liliopsida</taxon>
        <taxon>Asparagales</taxon>
        <taxon>Orchidaceae</taxon>
        <taxon>Epidendroideae</taxon>
        <taxon>Malaxideae</taxon>
        <taxon>Dendrobiinae</taxon>
        <taxon>Dendrobium</taxon>
    </lineage>
</organism>
<dbReference type="EMBL" id="JAGFBR010000009">
    <property type="protein sequence ID" value="KAH0461494.1"/>
    <property type="molecule type" value="Genomic_DNA"/>
</dbReference>
<dbReference type="AlphaFoldDB" id="A0AAV7H1A0"/>
<evidence type="ECO:0000313" key="1">
    <source>
        <dbReference type="EMBL" id="KAH0461494.1"/>
    </source>
</evidence>
<keyword evidence="2" id="KW-1185">Reference proteome</keyword>
<dbReference type="PANTHER" id="PTHR46196">
    <property type="entry name" value="TRANSCRIPTION FACTOR BHLH155-LIKE ISOFORM X1-RELATED"/>
    <property type="match status" value="1"/>
</dbReference>
<gene>
    <name evidence="1" type="ORF">IEQ34_009069</name>
</gene>
<dbReference type="GO" id="GO:0003700">
    <property type="term" value="F:DNA-binding transcription factor activity"/>
    <property type="evidence" value="ECO:0007669"/>
    <property type="project" value="InterPro"/>
</dbReference>